<evidence type="ECO:0000256" key="7">
    <source>
        <dbReference type="ARBA" id="ARBA00023128"/>
    </source>
</evidence>
<evidence type="ECO:0000256" key="4">
    <source>
        <dbReference type="ARBA" id="ARBA00022692"/>
    </source>
</evidence>
<keyword evidence="3 10" id="KW-0813">Transport</keyword>
<keyword evidence="5" id="KW-0677">Repeat</keyword>
<evidence type="ECO:0000256" key="9">
    <source>
        <dbReference type="PROSITE-ProRule" id="PRU00282"/>
    </source>
</evidence>
<evidence type="ECO:0000256" key="11">
    <source>
        <dbReference type="SAM" id="MobiDB-lite"/>
    </source>
</evidence>
<dbReference type="PROSITE" id="PS51257">
    <property type="entry name" value="PROKAR_LIPOPROTEIN"/>
    <property type="match status" value="1"/>
</dbReference>
<keyword evidence="8 9" id="KW-0472">Membrane</keyword>
<dbReference type="OrthoDB" id="446044at2759"/>
<feature type="transmembrane region" description="Helical" evidence="12">
    <location>
        <begin position="123"/>
        <end position="144"/>
    </location>
</feature>
<comment type="similarity">
    <text evidence="2 10">Belongs to the mitochondrial carrier (TC 2.A.29) family.</text>
</comment>
<evidence type="ECO:0000256" key="12">
    <source>
        <dbReference type="SAM" id="Phobius"/>
    </source>
</evidence>
<keyword evidence="14" id="KW-1185">Reference proteome</keyword>
<dbReference type="InterPro" id="IPR018108">
    <property type="entry name" value="MCP_transmembrane"/>
</dbReference>
<feature type="repeat" description="Solcar" evidence="9">
    <location>
        <begin position="238"/>
        <end position="345"/>
    </location>
</feature>
<dbReference type="InterPro" id="IPR052217">
    <property type="entry name" value="Mito/Peroxisomal_Carrier"/>
</dbReference>
<accession>A0A067Q0G7</accession>
<dbReference type="Proteomes" id="UP000027265">
    <property type="component" value="Unassembled WGS sequence"/>
</dbReference>
<evidence type="ECO:0000313" key="14">
    <source>
        <dbReference type="Proteomes" id="UP000027265"/>
    </source>
</evidence>
<dbReference type="HOGENOM" id="CLU_015166_6_3_1"/>
<feature type="transmembrane region" description="Helical" evidence="12">
    <location>
        <begin position="14"/>
        <end position="34"/>
    </location>
</feature>
<evidence type="ECO:0000256" key="1">
    <source>
        <dbReference type="ARBA" id="ARBA00004225"/>
    </source>
</evidence>
<dbReference type="STRING" id="933084.A0A067Q0G7"/>
<keyword evidence="7" id="KW-0496">Mitochondrion</keyword>
<dbReference type="InterPro" id="IPR002067">
    <property type="entry name" value="MCP"/>
</dbReference>
<feature type="region of interest" description="Disordered" evidence="11">
    <location>
        <begin position="153"/>
        <end position="175"/>
    </location>
</feature>
<feature type="repeat" description="Solcar" evidence="9">
    <location>
        <begin position="117"/>
        <end position="226"/>
    </location>
</feature>
<dbReference type="EMBL" id="KL197720">
    <property type="protein sequence ID" value="KDQ56972.1"/>
    <property type="molecule type" value="Genomic_DNA"/>
</dbReference>
<proteinExistence type="inferred from homology"/>
<dbReference type="Gene3D" id="1.50.40.10">
    <property type="entry name" value="Mitochondrial carrier domain"/>
    <property type="match status" value="1"/>
</dbReference>
<name>A0A067Q0G7_9AGAM</name>
<gene>
    <name evidence="13" type="ORF">JAAARDRAFT_131413</name>
</gene>
<evidence type="ECO:0000256" key="2">
    <source>
        <dbReference type="ARBA" id="ARBA00006375"/>
    </source>
</evidence>
<sequence>MAAQSKPVQQLTPFGYALAGALGGCFSTAIVYPLDVVKTRIQADAKASEGHDLAISSVILRIFKDEGFWGFYRGFTATMLNTFSMQYAYFFFYSWVRNSYIKRLSRKLPVGAKAPTLSTAAELLLGALAGALAQICTLPVAVIATRQQVGRSLDTPKSRRLPTEPLTNGLADEESDEEYDDSFFGIAKEVVREEGIPGLWLGLMPGLVLTSNPAITYGVYERVKAAALKAKPTINGKLTPGMSFLVGALSKTLATVVTYPYIMAKVRIQARGADLETAEEDHLDRPHHNKPHHLKDHHPGALDILGRVYRKQGIFGWYQGMSAQIVKAVISQALLFMSKDQFEHWALAIMILLTKFRSR</sequence>
<feature type="transmembrane region" description="Helical" evidence="12">
    <location>
        <begin position="71"/>
        <end position="96"/>
    </location>
</feature>
<evidence type="ECO:0000256" key="8">
    <source>
        <dbReference type="ARBA" id="ARBA00023136"/>
    </source>
</evidence>
<evidence type="ECO:0000256" key="6">
    <source>
        <dbReference type="ARBA" id="ARBA00022989"/>
    </source>
</evidence>
<dbReference type="PANTHER" id="PTHR45939:SF1">
    <property type="entry name" value="MITOCHONDRIAL THIAMINE PYROPHOSPHATE CARRIER 1-RELATED"/>
    <property type="match status" value="1"/>
</dbReference>
<feature type="repeat" description="Solcar" evidence="9">
    <location>
        <begin position="11"/>
        <end position="99"/>
    </location>
</feature>
<dbReference type="InterPro" id="IPR023395">
    <property type="entry name" value="MCP_dom_sf"/>
</dbReference>
<evidence type="ECO:0000256" key="10">
    <source>
        <dbReference type="RuleBase" id="RU000488"/>
    </source>
</evidence>
<dbReference type="GO" id="GO:0015217">
    <property type="term" value="F:ADP transmembrane transporter activity"/>
    <property type="evidence" value="ECO:0007669"/>
    <property type="project" value="TreeGrafter"/>
</dbReference>
<dbReference type="Pfam" id="PF00153">
    <property type="entry name" value="Mito_carr"/>
    <property type="match status" value="3"/>
</dbReference>
<dbReference type="SUPFAM" id="SSF103506">
    <property type="entry name" value="Mitochondrial carrier"/>
    <property type="match status" value="1"/>
</dbReference>
<evidence type="ECO:0000256" key="3">
    <source>
        <dbReference type="ARBA" id="ARBA00022448"/>
    </source>
</evidence>
<organism evidence="13 14">
    <name type="scientific">Jaapia argillacea MUCL 33604</name>
    <dbReference type="NCBI Taxonomy" id="933084"/>
    <lineage>
        <taxon>Eukaryota</taxon>
        <taxon>Fungi</taxon>
        <taxon>Dikarya</taxon>
        <taxon>Basidiomycota</taxon>
        <taxon>Agaricomycotina</taxon>
        <taxon>Agaricomycetes</taxon>
        <taxon>Agaricomycetidae</taxon>
        <taxon>Jaapiales</taxon>
        <taxon>Jaapiaceae</taxon>
        <taxon>Jaapia</taxon>
    </lineage>
</organism>
<feature type="transmembrane region" description="Helical" evidence="12">
    <location>
        <begin position="240"/>
        <end position="262"/>
    </location>
</feature>
<feature type="transmembrane region" description="Helical" evidence="12">
    <location>
        <begin position="198"/>
        <end position="220"/>
    </location>
</feature>
<evidence type="ECO:0000256" key="5">
    <source>
        <dbReference type="ARBA" id="ARBA00022737"/>
    </source>
</evidence>
<comment type="subcellular location">
    <subcellularLocation>
        <location evidence="1">Mitochondrion membrane</location>
        <topology evidence="1">Multi-pass membrane protein</topology>
    </subcellularLocation>
</comment>
<dbReference type="AlphaFoldDB" id="A0A067Q0G7"/>
<dbReference type="InParanoid" id="A0A067Q0G7"/>
<keyword evidence="4 9" id="KW-0812">Transmembrane</keyword>
<dbReference type="PROSITE" id="PS50920">
    <property type="entry name" value="SOLCAR"/>
    <property type="match status" value="3"/>
</dbReference>
<dbReference type="PRINTS" id="PR00926">
    <property type="entry name" value="MITOCARRIER"/>
</dbReference>
<keyword evidence="6 12" id="KW-1133">Transmembrane helix</keyword>
<dbReference type="PANTHER" id="PTHR45939">
    <property type="entry name" value="PEROXISOMAL MEMBRANE PROTEIN PMP34-RELATED"/>
    <property type="match status" value="1"/>
</dbReference>
<reference evidence="14" key="1">
    <citation type="journal article" date="2014" name="Proc. Natl. Acad. Sci. U.S.A.">
        <title>Extensive sampling of basidiomycete genomes demonstrates inadequacy of the white-rot/brown-rot paradigm for wood decay fungi.</title>
        <authorList>
            <person name="Riley R."/>
            <person name="Salamov A.A."/>
            <person name="Brown D.W."/>
            <person name="Nagy L.G."/>
            <person name="Floudas D."/>
            <person name="Held B.W."/>
            <person name="Levasseur A."/>
            <person name="Lombard V."/>
            <person name="Morin E."/>
            <person name="Otillar R."/>
            <person name="Lindquist E.A."/>
            <person name="Sun H."/>
            <person name="LaButti K.M."/>
            <person name="Schmutz J."/>
            <person name="Jabbour D."/>
            <person name="Luo H."/>
            <person name="Baker S.E."/>
            <person name="Pisabarro A.G."/>
            <person name="Walton J.D."/>
            <person name="Blanchette R.A."/>
            <person name="Henrissat B."/>
            <person name="Martin F."/>
            <person name="Cullen D."/>
            <person name="Hibbett D.S."/>
            <person name="Grigoriev I.V."/>
        </authorList>
    </citation>
    <scope>NUCLEOTIDE SEQUENCE [LARGE SCALE GENOMIC DNA]</scope>
    <source>
        <strain evidence="14">MUCL 33604</strain>
    </source>
</reference>
<evidence type="ECO:0000313" key="13">
    <source>
        <dbReference type="EMBL" id="KDQ56972.1"/>
    </source>
</evidence>
<protein>
    <recommendedName>
        <fullName evidence="15">Mitochondrial carrier protein</fullName>
    </recommendedName>
</protein>
<evidence type="ECO:0008006" key="15">
    <source>
        <dbReference type="Google" id="ProtNLM"/>
    </source>
</evidence>
<dbReference type="GO" id="GO:0031966">
    <property type="term" value="C:mitochondrial membrane"/>
    <property type="evidence" value="ECO:0007669"/>
    <property type="project" value="UniProtKB-SubCell"/>
</dbReference>